<dbReference type="Pfam" id="PF02321">
    <property type="entry name" value="OEP"/>
    <property type="match status" value="1"/>
</dbReference>
<name>A0AAF0C640_9GAMM</name>
<dbReference type="Gene3D" id="1.20.1600.10">
    <property type="entry name" value="Outer membrane efflux proteins (OEP)"/>
    <property type="match status" value="1"/>
</dbReference>
<evidence type="ECO:0000313" key="4">
    <source>
        <dbReference type="Proteomes" id="UP000032568"/>
    </source>
</evidence>
<dbReference type="PANTHER" id="PTHR30203:SF24">
    <property type="entry name" value="BLR4935 PROTEIN"/>
    <property type="match status" value="1"/>
</dbReference>
<proteinExistence type="inferred from homology"/>
<gene>
    <name evidence="3" type="ORF">SG35_013790</name>
</gene>
<sequence>MFYSFYVPVKGADLLRPAAKCLAAFSLLLLSVWANAENKSQDLSQGEVKESSLTLASAIKRTLKEHPSLKVFNYRKIALEGQQQTQALTPGYELGVELEDFAGTGNLSGIGAAGLTVSLSSVLEMGDKRSARLGVVNNRTLVNEAERQLASLNLLGEVTRRYIAVLGAQARVLLAKEARALAQEAQGEVEKRFNAGAAPGAEVKRARAAVGNATLTVSGEQQKFEQAKRALAMMWQETEPSFSRVQGQLFNFSADIAFSRLFAKVKQNPAILLLAGEERLKDAEIRLARTQAKADIKWSVGVKQNQELNDTALTAGFSLPLFAPERNHGALVSARAGREQVLARKETALLKLHNQLFLAYSSRKQAIVTAKSLQNTIIPTLKQALDETQVAYQSGRYSYLDYITARQELLFARRSLIEAGIAALSYGAEIEQLIAEPLSASVSPAVSGHSFKNEFQGLTQ</sequence>
<reference evidence="3 4" key="2">
    <citation type="journal article" date="2022" name="Mar. Drugs">
        <title>Bioassay-Guided Fractionation Leads to the Detection of Cholic Acid Generated by the Rare Thalassomonas sp.</title>
        <authorList>
            <person name="Pheiffer F."/>
            <person name="Schneider Y.K."/>
            <person name="Hansen E.H."/>
            <person name="Andersen J.H."/>
            <person name="Isaksson J."/>
            <person name="Busche T."/>
            <person name="R C."/>
            <person name="Kalinowski J."/>
            <person name="Zyl L.V."/>
            <person name="Trindade M."/>
        </authorList>
    </citation>
    <scope>NUCLEOTIDE SEQUENCE [LARGE SCALE GENOMIC DNA]</scope>
    <source>
        <strain evidence="3 4">A5K-106</strain>
    </source>
</reference>
<dbReference type="RefSeq" id="WP_053043039.1">
    <property type="nucleotide sequence ID" value="NZ_CP059735.1"/>
</dbReference>
<organism evidence="3 4">
    <name type="scientific">Thalassomonas actiniarum</name>
    <dbReference type="NCBI Taxonomy" id="485447"/>
    <lineage>
        <taxon>Bacteria</taxon>
        <taxon>Pseudomonadati</taxon>
        <taxon>Pseudomonadota</taxon>
        <taxon>Gammaproteobacteria</taxon>
        <taxon>Alteromonadales</taxon>
        <taxon>Colwelliaceae</taxon>
        <taxon>Thalassomonas</taxon>
    </lineage>
</organism>
<dbReference type="PANTHER" id="PTHR30203">
    <property type="entry name" value="OUTER MEMBRANE CATION EFFLUX PROTEIN"/>
    <property type="match status" value="1"/>
</dbReference>
<feature type="signal peptide" evidence="2">
    <location>
        <begin position="1"/>
        <end position="36"/>
    </location>
</feature>
<comment type="similarity">
    <text evidence="1">Belongs to the outer membrane factor (OMF) (TC 1.B.17) family.</text>
</comment>
<dbReference type="GO" id="GO:0015562">
    <property type="term" value="F:efflux transmembrane transporter activity"/>
    <property type="evidence" value="ECO:0007669"/>
    <property type="project" value="InterPro"/>
</dbReference>
<dbReference type="Proteomes" id="UP000032568">
    <property type="component" value="Chromosome"/>
</dbReference>
<keyword evidence="2" id="KW-0732">Signal</keyword>
<dbReference type="SUPFAM" id="SSF56954">
    <property type="entry name" value="Outer membrane efflux proteins (OEP)"/>
    <property type="match status" value="1"/>
</dbReference>
<feature type="chain" id="PRO_5042265523" evidence="2">
    <location>
        <begin position="37"/>
        <end position="460"/>
    </location>
</feature>
<reference evidence="3 4" key="1">
    <citation type="journal article" date="2015" name="Genome Announc.">
        <title>Draft Genome Sequences of Marine Isolates of Thalassomonas viridans and Thalassomonas actiniarum.</title>
        <authorList>
            <person name="Olonade I."/>
            <person name="van Zyl L.J."/>
            <person name="Trindade M."/>
        </authorList>
    </citation>
    <scope>NUCLEOTIDE SEQUENCE [LARGE SCALE GENOMIC DNA]</scope>
    <source>
        <strain evidence="3 4">A5K-106</strain>
    </source>
</reference>
<evidence type="ECO:0000256" key="2">
    <source>
        <dbReference type="SAM" id="SignalP"/>
    </source>
</evidence>
<dbReference type="InterPro" id="IPR003423">
    <property type="entry name" value="OMP_efflux"/>
</dbReference>
<keyword evidence="4" id="KW-1185">Reference proteome</keyword>
<dbReference type="KEGG" id="tact:SG35_013790"/>
<evidence type="ECO:0000256" key="1">
    <source>
        <dbReference type="ARBA" id="ARBA00007613"/>
    </source>
</evidence>
<evidence type="ECO:0000313" key="3">
    <source>
        <dbReference type="EMBL" id="WDE01590.1"/>
    </source>
</evidence>
<dbReference type="AlphaFoldDB" id="A0AAF0C640"/>
<dbReference type="EMBL" id="CP059735">
    <property type="protein sequence ID" value="WDE01590.1"/>
    <property type="molecule type" value="Genomic_DNA"/>
</dbReference>
<protein>
    <submittedName>
        <fullName evidence="3">TolC family protein</fullName>
    </submittedName>
</protein>
<accession>A0AAF0C640</accession>
<dbReference type="InterPro" id="IPR010131">
    <property type="entry name" value="MdtP/NodT-like"/>
</dbReference>